<sequence>MITPTPFTPEAPPTTGLDLWLVDTAAHAAWASALGDSVLSTAERARAAGFHREDDRRDYVVSHVALRVVLGARTGVRPAAVAFTRAACPGCGGPHGRPELADGAAEFSLSHARGAALVAVAAGVVGADVELLPAADVLADLTTALHPREQQELALLPTEGRPAAFTRAWSRKESYLKALGTGLSRDPAADYLGTGPAPAALPGWTVADVAVPEGYRAAVTVRAAAGA</sequence>
<evidence type="ECO:0000256" key="1">
    <source>
        <dbReference type="ARBA" id="ARBA00010990"/>
    </source>
</evidence>
<dbReference type="GO" id="GO:0016740">
    <property type="term" value="F:transferase activity"/>
    <property type="evidence" value="ECO:0007669"/>
    <property type="project" value="UniProtKB-KW"/>
</dbReference>
<proteinExistence type="inferred from homology"/>
<protein>
    <submittedName>
        <fullName evidence="4">4'-phosphopantetheinyl transferase family protein</fullName>
    </submittedName>
</protein>
<keyword evidence="5" id="KW-1185">Reference proteome</keyword>
<reference evidence="5" key="1">
    <citation type="journal article" date="2019" name="Int. J. Syst. Evol. Microbiol.">
        <title>The Global Catalogue of Microorganisms (GCM) 10K type strain sequencing project: providing services to taxonomists for standard genome sequencing and annotation.</title>
        <authorList>
            <consortium name="The Broad Institute Genomics Platform"/>
            <consortium name="The Broad Institute Genome Sequencing Center for Infectious Disease"/>
            <person name="Wu L."/>
            <person name="Ma J."/>
        </authorList>
    </citation>
    <scope>NUCLEOTIDE SEQUENCE [LARGE SCALE GENOMIC DNA]</scope>
    <source>
        <strain evidence="5">JCM 4816</strain>
    </source>
</reference>
<dbReference type="InterPro" id="IPR008278">
    <property type="entry name" value="4-PPantetheinyl_Trfase_dom"/>
</dbReference>
<dbReference type="Proteomes" id="UP001596174">
    <property type="component" value="Unassembled WGS sequence"/>
</dbReference>
<dbReference type="PANTHER" id="PTHR12215">
    <property type="entry name" value="PHOSPHOPANTETHEINE TRANSFERASE"/>
    <property type="match status" value="1"/>
</dbReference>
<evidence type="ECO:0000313" key="4">
    <source>
        <dbReference type="EMBL" id="MFC5908823.1"/>
    </source>
</evidence>
<dbReference type="InterPro" id="IPR037143">
    <property type="entry name" value="4-PPantetheinyl_Trfase_dom_sf"/>
</dbReference>
<dbReference type="PANTHER" id="PTHR12215:SF10">
    <property type="entry name" value="L-AMINOADIPATE-SEMIALDEHYDE DEHYDROGENASE-PHOSPHOPANTETHEINYL TRANSFERASE"/>
    <property type="match status" value="1"/>
</dbReference>
<organism evidence="4 5">
    <name type="scientific">Streptacidiphilus monticola</name>
    <dbReference type="NCBI Taxonomy" id="2161674"/>
    <lineage>
        <taxon>Bacteria</taxon>
        <taxon>Bacillati</taxon>
        <taxon>Actinomycetota</taxon>
        <taxon>Actinomycetes</taxon>
        <taxon>Kitasatosporales</taxon>
        <taxon>Streptomycetaceae</taxon>
        <taxon>Streptacidiphilus</taxon>
    </lineage>
</organism>
<dbReference type="SUPFAM" id="SSF56214">
    <property type="entry name" value="4'-phosphopantetheinyl transferase"/>
    <property type="match status" value="2"/>
</dbReference>
<dbReference type="EMBL" id="JBHSQJ010000065">
    <property type="protein sequence ID" value="MFC5908823.1"/>
    <property type="molecule type" value="Genomic_DNA"/>
</dbReference>
<keyword evidence="2 4" id="KW-0808">Transferase</keyword>
<dbReference type="RefSeq" id="WP_380584059.1">
    <property type="nucleotide sequence ID" value="NZ_JBHSQJ010000065.1"/>
</dbReference>
<evidence type="ECO:0000313" key="5">
    <source>
        <dbReference type="Proteomes" id="UP001596174"/>
    </source>
</evidence>
<gene>
    <name evidence="4" type="ORF">ACFP3V_16565</name>
</gene>
<accession>A0ABW1G3G8</accession>
<feature type="domain" description="4'-phosphopantetheinyl transferase" evidence="3">
    <location>
        <begin position="125"/>
        <end position="187"/>
    </location>
</feature>
<dbReference type="Gene3D" id="3.90.470.20">
    <property type="entry name" value="4'-phosphopantetheinyl transferase domain"/>
    <property type="match status" value="1"/>
</dbReference>
<comment type="similarity">
    <text evidence="1">Belongs to the P-Pant transferase superfamily. Gsp/Sfp/HetI/AcpT family.</text>
</comment>
<evidence type="ECO:0000259" key="3">
    <source>
        <dbReference type="Pfam" id="PF01648"/>
    </source>
</evidence>
<comment type="caution">
    <text evidence="4">The sequence shown here is derived from an EMBL/GenBank/DDBJ whole genome shotgun (WGS) entry which is preliminary data.</text>
</comment>
<evidence type="ECO:0000256" key="2">
    <source>
        <dbReference type="ARBA" id="ARBA00022679"/>
    </source>
</evidence>
<dbReference type="InterPro" id="IPR050559">
    <property type="entry name" value="P-Pant_transferase_sf"/>
</dbReference>
<name>A0ABW1G3G8_9ACTN</name>
<dbReference type="Pfam" id="PF01648">
    <property type="entry name" value="ACPS"/>
    <property type="match status" value="1"/>
</dbReference>